<evidence type="ECO:0000313" key="2">
    <source>
        <dbReference type="EMBL" id="BBI60630.1"/>
    </source>
</evidence>
<gene>
    <name evidence="2" type="ORF">HSBAA_19360</name>
</gene>
<evidence type="ECO:0000256" key="1">
    <source>
        <dbReference type="SAM" id="Phobius"/>
    </source>
</evidence>
<dbReference type="EMBL" id="AP019514">
    <property type="protein sequence ID" value="BBI60630.1"/>
    <property type="molecule type" value="Genomic_DNA"/>
</dbReference>
<keyword evidence="1" id="KW-1133">Transmembrane helix</keyword>
<name>A0A455U3H8_9GAMM</name>
<keyword evidence="1" id="KW-0812">Transmembrane</keyword>
<keyword evidence="1" id="KW-0472">Membrane</keyword>
<proteinExistence type="predicted"/>
<reference evidence="2 3" key="1">
    <citation type="journal article" date="2019" name="Microbiol. Resour. Announc.">
        <title>Complete Genome Sequence of Halomonas sulfidaeris Strain Esulfide1 Isolated from a Metal Sulfide Rock at a Depth of 2,200 Meters, Obtained Using Nanopore Sequencing.</title>
        <authorList>
            <person name="Saito M."/>
            <person name="Nishigata A."/>
            <person name="Galipon J."/>
            <person name="Arakawa K."/>
        </authorList>
    </citation>
    <scope>NUCLEOTIDE SEQUENCE [LARGE SCALE GENOMIC DNA]</scope>
    <source>
        <strain evidence="2 3">ATCC BAA-803</strain>
    </source>
</reference>
<sequence length="65" mass="6999">MGANGYAEAMQALADEGLIIERAAEFGHAHNEFIDSFAKRGLVGLVVLLAIYLVPMRFCQGNGCQ</sequence>
<protein>
    <submittedName>
        <fullName evidence="2">Uncharacterized protein</fullName>
    </submittedName>
</protein>
<dbReference type="KEGG" id="hsr:HSBAA_19360"/>
<organism evidence="2 3">
    <name type="scientific">Vreelandella sulfidaeris</name>
    <dbReference type="NCBI Taxonomy" id="115553"/>
    <lineage>
        <taxon>Bacteria</taxon>
        <taxon>Pseudomonadati</taxon>
        <taxon>Pseudomonadota</taxon>
        <taxon>Gammaproteobacteria</taxon>
        <taxon>Oceanospirillales</taxon>
        <taxon>Halomonadaceae</taxon>
        <taxon>Vreelandella</taxon>
    </lineage>
</organism>
<dbReference type="Proteomes" id="UP000320231">
    <property type="component" value="Chromosome"/>
</dbReference>
<feature type="transmembrane region" description="Helical" evidence="1">
    <location>
        <begin position="41"/>
        <end position="59"/>
    </location>
</feature>
<evidence type="ECO:0000313" key="3">
    <source>
        <dbReference type="Proteomes" id="UP000320231"/>
    </source>
</evidence>
<dbReference type="AlphaFoldDB" id="A0A455U3H8"/>
<accession>A0A455U3H8</accession>